<gene>
    <name evidence="11" type="ORF">J2Z66_000079</name>
</gene>
<feature type="transmembrane region" description="Helical" evidence="9">
    <location>
        <begin position="522"/>
        <end position="544"/>
    </location>
</feature>
<dbReference type="InterPro" id="IPR001258">
    <property type="entry name" value="NHL_repeat"/>
</dbReference>
<evidence type="ECO:0000256" key="5">
    <source>
        <dbReference type="ARBA" id="ARBA00022989"/>
    </source>
</evidence>
<dbReference type="PANTHER" id="PTHR10680">
    <property type="entry name" value="PEPTIDYL-GLYCINE ALPHA-AMIDATING MONOOXYGENASE"/>
    <property type="match status" value="1"/>
</dbReference>
<feature type="transmembrane region" description="Helical" evidence="9">
    <location>
        <begin position="551"/>
        <end position="568"/>
    </location>
</feature>
<evidence type="ECO:0000256" key="8">
    <source>
        <dbReference type="PROSITE-ProRule" id="PRU00504"/>
    </source>
</evidence>
<dbReference type="InterPro" id="IPR011990">
    <property type="entry name" value="TPR-like_helical_dom_sf"/>
</dbReference>
<keyword evidence="7" id="KW-0325">Glycoprotein</keyword>
<keyword evidence="4" id="KW-0677">Repeat</keyword>
<feature type="domain" description="Yip1" evidence="10">
    <location>
        <begin position="500"/>
        <end position="665"/>
    </location>
</feature>
<reference evidence="11 12" key="1">
    <citation type="submission" date="2021-03" db="EMBL/GenBank/DDBJ databases">
        <title>Genomic Encyclopedia of Type Strains, Phase IV (KMG-IV): sequencing the most valuable type-strain genomes for metagenomic binning, comparative biology and taxonomic classification.</title>
        <authorList>
            <person name="Goeker M."/>
        </authorList>
    </citation>
    <scope>NUCLEOTIDE SEQUENCE [LARGE SCALE GENOMIC DNA]</scope>
    <source>
        <strain evidence="11 12">DSM 26048</strain>
    </source>
</reference>
<feature type="transmembrane region" description="Helical" evidence="9">
    <location>
        <begin position="454"/>
        <end position="472"/>
    </location>
</feature>
<dbReference type="SUPFAM" id="SSF48452">
    <property type="entry name" value="TPR-like"/>
    <property type="match status" value="1"/>
</dbReference>
<protein>
    <submittedName>
        <fullName evidence="11">Tetratricopeptide (TPR) repeat protein</fullName>
    </submittedName>
</protein>
<dbReference type="EMBL" id="JAGGLB010000001">
    <property type="protein sequence ID" value="MBP1988484.1"/>
    <property type="molecule type" value="Genomic_DNA"/>
</dbReference>
<dbReference type="InterPro" id="IPR011042">
    <property type="entry name" value="6-blade_b-propeller_TolB-like"/>
</dbReference>
<dbReference type="Gene3D" id="2.40.10.500">
    <property type="match status" value="1"/>
</dbReference>
<dbReference type="Pfam" id="PF04893">
    <property type="entry name" value="Yip1"/>
    <property type="match status" value="1"/>
</dbReference>
<dbReference type="CDD" id="cd05819">
    <property type="entry name" value="NHL"/>
    <property type="match status" value="1"/>
</dbReference>
<comment type="caution">
    <text evidence="11">The sequence shown here is derived from an EMBL/GenBank/DDBJ whole genome shotgun (WGS) entry which is preliminary data.</text>
</comment>
<evidence type="ECO:0000256" key="4">
    <source>
        <dbReference type="ARBA" id="ARBA00022737"/>
    </source>
</evidence>
<feature type="transmembrane region" description="Helical" evidence="9">
    <location>
        <begin position="652"/>
        <end position="672"/>
    </location>
</feature>
<dbReference type="RefSeq" id="WP_209968429.1">
    <property type="nucleotide sequence ID" value="NZ_JAGGLB010000001.1"/>
</dbReference>
<dbReference type="InterPro" id="IPR006977">
    <property type="entry name" value="Yip1_dom"/>
</dbReference>
<keyword evidence="2 9" id="KW-0812">Transmembrane</keyword>
<organism evidence="11 12">
    <name type="scientific">Paenibacillus eucommiae</name>
    <dbReference type="NCBI Taxonomy" id="1355755"/>
    <lineage>
        <taxon>Bacteria</taxon>
        <taxon>Bacillati</taxon>
        <taxon>Bacillota</taxon>
        <taxon>Bacilli</taxon>
        <taxon>Bacillales</taxon>
        <taxon>Paenibacillaceae</taxon>
        <taxon>Paenibacillus</taxon>
    </lineage>
</organism>
<evidence type="ECO:0000259" key="10">
    <source>
        <dbReference type="Pfam" id="PF04893"/>
    </source>
</evidence>
<name>A0ABS4IPD5_9BACL</name>
<feature type="transmembrane region" description="Helical" evidence="9">
    <location>
        <begin position="588"/>
        <end position="608"/>
    </location>
</feature>
<dbReference type="Gene3D" id="2.120.10.30">
    <property type="entry name" value="TolB, C-terminal domain"/>
    <property type="match status" value="1"/>
</dbReference>
<dbReference type="Proteomes" id="UP001519287">
    <property type="component" value="Unassembled WGS sequence"/>
</dbReference>
<dbReference type="PANTHER" id="PTHR10680:SF14">
    <property type="entry name" value="PEPTIDYL-GLYCINE ALPHA-AMIDATING MONOOXYGENASE"/>
    <property type="match status" value="1"/>
</dbReference>
<keyword evidence="5 9" id="KW-1133">Transmembrane helix</keyword>
<dbReference type="Gene3D" id="1.25.40.10">
    <property type="entry name" value="Tetratricopeptide repeat domain"/>
    <property type="match status" value="1"/>
</dbReference>
<evidence type="ECO:0000256" key="6">
    <source>
        <dbReference type="ARBA" id="ARBA00023136"/>
    </source>
</evidence>
<dbReference type="SUPFAM" id="SSF101898">
    <property type="entry name" value="NHL repeat"/>
    <property type="match status" value="1"/>
</dbReference>
<evidence type="ECO:0000256" key="7">
    <source>
        <dbReference type="ARBA" id="ARBA00023180"/>
    </source>
</evidence>
<evidence type="ECO:0000256" key="9">
    <source>
        <dbReference type="SAM" id="Phobius"/>
    </source>
</evidence>
<dbReference type="PROSITE" id="PS51125">
    <property type="entry name" value="NHL"/>
    <property type="match status" value="1"/>
</dbReference>
<evidence type="ECO:0000313" key="12">
    <source>
        <dbReference type="Proteomes" id="UP001519287"/>
    </source>
</evidence>
<sequence length="697" mass="79286">MNTRKRKIRYFCYLQLFRKAILLLFIGLLPGIWQQEAHAETNYFNYYMNPENMVLPVPAPYEPDHYFNMAQEPDGAMKNPQDLFIDTKDHLYIADTGNQRILAVDRSGVLLNIIGQGKLNQPNGVFVDDNEQVYVADTGNKRIAVFAGNGDFLREYPAPASPLLGKDFVYQPIRVIVDSRNYLYVVNKGNQQGLVMLDSEGQFRGFFGANRVQTTFTDMLLRLVYTKEQRRGNVVKLPYSFNNVVLSDDGFVYTTTTGLSSKQVRKLNAVGSDVMPGGGRDYADPSLTDKTKKQNFMDAAIDQSGNMTVLDKEYGRMYQYDVSGRMLFAFGDRGFDFGKSASPASIDVDSQGVLYVLDETKNGIQTYMPTRFTKLVHEANQLYNEGRYEQAVKPWSEVLKLNSYYEPALQAIGQSLQRQGRNAEAMHYFQQAHDKAGYSDAYHEKRRLLVRTHFEQAATPAVAGIAVLYILLRLMRSKGISIKKWLAASPLGWFRLPIWVMFHPVQGFEALRYENKGRVRDAFILVILYLAVKVMSIAFVGFLYEDQQIAFVDWTNVVLVSIVPWLLWSICNYGLTTISGGEGRFRDVLVGTAYCLTPWIICSLPLALLSRILTLQEQNFYELFERAMNVWVLILLFFKVKETHDYSVGKTLWIMFSTLVGCLAVSGLFLIITGMSAHIIEFVRQLVKEVIGLGFQK</sequence>
<proteinExistence type="predicted"/>
<comment type="subcellular location">
    <subcellularLocation>
        <location evidence="1">Membrane</location>
        <topology evidence="1">Multi-pass membrane protein</topology>
    </subcellularLocation>
</comment>
<feature type="repeat" description="NHL" evidence="8">
    <location>
        <begin position="114"/>
        <end position="149"/>
    </location>
</feature>
<evidence type="ECO:0000256" key="1">
    <source>
        <dbReference type="ARBA" id="ARBA00004141"/>
    </source>
</evidence>
<accession>A0ABS4IPD5</accession>
<evidence type="ECO:0000313" key="11">
    <source>
        <dbReference type="EMBL" id="MBP1988484.1"/>
    </source>
</evidence>
<dbReference type="Pfam" id="PF01436">
    <property type="entry name" value="NHL"/>
    <property type="match status" value="1"/>
</dbReference>
<keyword evidence="12" id="KW-1185">Reference proteome</keyword>
<keyword evidence="3" id="KW-0732">Signal</keyword>
<keyword evidence="6 9" id="KW-0472">Membrane</keyword>
<evidence type="ECO:0000256" key="3">
    <source>
        <dbReference type="ARBA" id="ARBA00022729"/>
    </source>
</evidence>
<evidence type="ECO:0000256" key="2">
    <source>
        <dbReference type="ARBA" id="ARBA00022692"/>
    </source>
</evidence>